<dbReference type="RefSeq" id="WP_071969238.1">
    <property type="nucleotide sequence ID" value="NZ_CP018076.1"/>
</dbReference>
<dbReference type="AlphaFoldDB" id="A0A1J0WCX9"/>
<evidence type="ECO:0000259" key="7">
    <source>
        <dbReference type="Pfam" id="PF00482"/>
    </source>
</evidence>
<dbReference type="OrthoDB" id="9810662at2"/>
<feature type="transmembrane region" description="Helical" evidence="6">
    <location>
        <begin position="150"/>
        <end position="170"/>
    </location>
</feature>
<keyword evidence="9" id="KW-1185">Reference proteome</keyword>
<dbReference type="PANTHER" id="PTHR35007:SF2">
    <property type="entry name" value="PILUS ASSEMBLE PROTEIN"/>
    <property type="match status" value="1"/>
</dbReference>
<evidence type="ECO:0000256" key="4">
    <source>
        <dbReference type="ARBA" id="ARBA00022989"/>
    </source>
</evidence>
<feature type="transmembrane region" description="Helical" evidence="6">
    <location>
        <begin position="20"/>
        <end position="39"/>
    </location>
</feature>
<feature type="transmembrane region" description="Helical" evidence="6">
    <location>
        <begin position="108"/>
        <end position="130"/>
    </location>
</feature>
<sequence length="327" mass="35751">MRSASLLTDATLYASPQTLIMFAALAAFAMLLFAAVGLVQTRDHSASRMRALSIAMNEGRSTLSKGKESAPRGFKKALIPEDPSERAQIRFQLAKVGFDRADSVEIFFLVRLCLALLPPVSVFAAIFLTQSGLLPAFIADKIEATSKLRLLQVAAIGAGVGFYGPGFWLYSRIKARKEKISKAFPNALDLVQISVEAGMGFDAAINRVGNELGRVAPEIAYEFLLLQLEIQAGRDRESALFDMAERMGIDEARSFALVIAQSLQFGTSLTAALKTYAIEMRQMRELAAQEKANKLPVQMSGVMSVLMLPALFLITLTPIIIRYMAIY</sequence>
<name>A0A1J0WCX9_9RHOB</name>
<keyword evidence="3 6" id="KW-0812">Transmembrane</keyword>
<gene>
    <name evidence="8" type="ORF">BOO69_00260</name>
</gene>
<dbReference type="InterPro" id="IPR018076">
    <property type="entry name" value="T2SS_GspF_dom"/>
</dbReference>
<dbReference type="PANTHER" id="PTHR35007">
    <property type="entry name" value="INTEGRAL MEMBRANE PROTEIN-RELATED"/>
    <property type="match status" value="1"/>
</dbReference>
<comment type="subcellular location">
    <subcellularLocation>
        <location evidence="1">Cell membrane</location>
        <topology evidence="1">Multi-pass membrane protein</topology>
    </subcellularLocation>
</comment>
<evidence type="ECO:0000256" key="6">
    <source>
        <dbReference type="SAM" id="Phobius"/>
    </source>
</evidence>
<organism evidence="8 9">
    <name type="scientific">Sulfitobacter alexandrii</name>
    <dbReference type="NCBI Taxonomy" id="1917485"/>
    <lineage>
        <taxon>Bacteria</taxon>
        <taxon>Pseudomonadati</taxon>
        <taxon>Pseudomonadota</taxon>
        <taxon>Alphaproteobacteria</taxon>
        <taxon>Rhodobacterales</taxon>
        <taxon>Roseobacteraceae</taxon>
        <taxon>Sulfitobacter</taxon>
    </lineage>
</organism>
<dbReference type="GO" id="GO:0005886">
    <property type="term" value="C:plasma membrane"/>
    <property type="evidence" value="ECO:0007669"/>
    <property type="project" value="UniProtKB-SubCell"/>
</dbReference>
<reference evidence="8 9" key="1">
    <citation type="submission" date="2016-11" db="EMBL/GenBank/DDBJ databases">
        <title>Complete genome sequence of Sulfitobacter sp. AM1-D1, a toxic bacteria associated with marine dinoflagellate Alexandrium minutum in East China Sea.</title>
        <authorList>
            <person name="Yang Q."/>
            <person name="Zhang X."/>
            <person name="Tian X."/>
        </authorList>
    </citation>
    <scope>NUCLEOTIDE SEQUENCE [LARGE SCALE GENOMIC DNA]</scope>
    <source>
        <strain evidence="8 9">AM1-D1</strain>
    </source>
</reference>
<evidence type="ECO:0000256" key="2">
    <source>
        <dbReference type="ARBA" id="ARBA00022475"/>
    </source>
</evidence>
<evidence type="ECO:0000256" key="5">
    <source>
        <dbReference type="ARBA" id="ARBA00023136"/>
    </source>
</evidence>
<dbReference type="Pfam" id="PF00482">
    <property type="entry name" value="T2SSF"/>
    <property type="match status" value="1"/>
</dbReference>
<evidence type="ECO:0000313" key="9">
    <source>
        <dbReference type="Proteomes" id="UP000181897"/>
    </source>
</evidence>
<proteinExistence type="predicted"/>
<protein>
    <recommendedName>
        <fullName evidence="7">Type II secretion system protein GspF domain-containing protein</fullName>
    </recommendedName>
</protein>
<feature type="domain" description="Type II secretion system protein GspF" evidence="7">
    <location>
        <begin position="188"/>
        <end position="316"/>
    </location>
</feature>
<dbReference type="STRING" id="1917485.BOO69_00260"/>
<evidence type="ECO:0000256" key="3">
    <source>
        <dbReference type="ARBA" id="ARBA00022692"/>
    </source>
</evidence>
<evidence type="ECO:0000256" key="1">
    <source>
        <dbReference type="ARBA" id="ARBA00004651"/>
    </source>
</evidence>
<feature type="transmembrane region" description="Helical" evidence="6">
    <location>
        <begin position="297"/>
        <end position="321"/>
    </location>
</feature>
<evidence type="ECO:0000313" key="8">
    <source>
        <dbReference type="EMBL" id="APE42014.1"/>
    </source>
</evidence>
<dbReference type="KEGG" id="suam:BOO69_00260"/>
<keyword evidence="5 6" id="KW-0472">Membrane</keyword>
<accession>A0A1J0WCX9</accession>
<keyword evidence="4 6" id="KW-1133">Transmembrane helix</keyword>
<dbReference type="Proteomes" id="UP000181897">
    <property type="component" value="Chromosome"/>
</dbReference>
<keyword evidence="2" id="KW-1003">Cell membrane</keyword>
<dbReference type="EMBL" id="CP018076">
    <property type="protein sequence ID" value="APE42014.1"/>
    <property type="molecule type" value="Genomic_DNA"/>
</dbReference>